<gene>
    <name evidence="1" type="ORF">BBA_09991</name>
</gene>
<evidence type="ECO:0000313" key="2">
    <source>
        <dbReference type="Proteomes" id="UP000002762"/>
    </source>
</evidence>
<dbReference type="EMBL" id="JH725228">
    <property type="protein sequence ID" value="EJP61060.1"/>
    <property type="molecule type" value="Genomic_DNA"/>
</dbReference>
<sequence>MKLITQRRQQHLAAISIAFADVLTEQSVCEADKGACKWDVVSKTCQRTSYLTWTRTELFTLSYAGLEADDCPNLGKRIARDGVLKIQTCPADEMDCKMTARLVPQQRCELRGQVIADTACSEEAGSYPDRKNLKCCLIAANEPGTCEALAWGHRFFCNRWGMKTIGSTRDIPVDDLRNHLGKYSSVLDSLVRQHARRGLSEAHSDWPVTRPLSTGRIDHACPDSHCGLCTLDLVEEDGINFECVCDEFAVLMELKSAHSMWRAGMVAIVASV</sequence>
<proteinExistence type="predicted"/>
<reference evidence="1 2" key="1">
    <citation type="journal article" date="2012" name="Sci. Rep.">
        <title>Genomic perspectives on the evolution of fungal entomopathogenicity in Beauveria bassiana.</title>
        <authorList>
            <person name="Xiao G."/>
            <person name="Ying S.H."/>
            <person name="Zheng P."/>
            <person name="Wang Z.L."/>
            <person name="Zhang S."/>
            <person name="Xie X.Q."/>
            <person name="Shang Y."/>
            <person name="St Leger R.J."/>
            <person name="Zhao G.P."/>
            <person name="Wang C."/>
            <person name="Feng M.G."/>
        </authorList>
    </citation>
    <scope>NUCLEOTIDE SEQUENCE [LARGE SCALE GENOMIC DNA]</scope>
    <source>
        <strain evidence="1 2">ARSEF 2860</strain>
    </source>
</reference>
<name>J4VQW3_BEAB2</name>
<dbReference type="Proteomes" id="UP000002762">
    <property type="component" value="Unassembled WGS sequence"/>
</dbReference>
<dbReference type="RefSeq" id="XP_008603310.1">
    <property type="nucleotide sequence ID" value="XM_008605088.1"/>
</dbReference>
<protein>
    <submittedName>
        <fullName evidence="1">Uncharacterized protein</fullName>
    </submittedName>
</protein>
<keyword evidence="2" id="KW-1185">Reference proteome</keyword>
<dbReference type="HOGENOM" id="CLU_1023041_0_0_1"/>
<accession>J4VQW3</accession>
<dbReference type="InParanoid" id="J4VQW3"/>
<dbReference type="GeneID" id="19893003"/>
<organism evidence="1 2">
    <name type="scientific">Beauveria bassiana (strain ARSEF 2860)</name>
    <name type="common">White muscardine disease fungus</name>
    <name type="synonym">Tritirachium shiotae</name>
    <dbReference type="NCBI Taxonomy" id="655819"/>
    <lineage>
        <taxon>Eukaryota</taxon>
        <taxon>Fungi</taxon>
        <taxon>Dikarya</taxon>
        <taxon>Ascomycota</taxon>
        <taxon>Pezizomycotina</taxon>
        <taxon>Sordariomycetes</taxon>
        <taxon>Hypocreomycetidae</taxon>
        <taxon>Hypocreales</taxon>
        <taxon>Cordycipitaceae</taxon>
        <taxon>Beauveria</taxon>
    </lineage>
</organism>
<dbReference type="AlphaFoldDB" id="J4VQW3"/>
<evidence type="ECO:0000313" key="1">
    <source>
        <dbReference type="EMBL" id="EJP61060.1"/>
    </source>
</evidence>